<dbReference type="EMBL" id="JBEAFC010000005">
    <property type="protein sequence ID" value="KAL1556757.1"/>
    <property type="molecule type" value="Genomic_DNA"/>
</dbReference>
<keyword evidence="1" id="KW-0812">Transmembrane</keyword>
<gene>
    <name evidence="2" type="ORF">AAHA92_12337</name>
</gene>
<name>A0ABD1HKC3_SALDI</name>
<proteinExistence type="predicted"/>
<feature type="transmembrane region" description="Helical" evidence="1">
    <location>
        <begin position="59"/>
        <end position="83"/>
    </location>
</feature>
<sequence>MPQPAAAVRESATVVAFACNSRRSSPQPLQLRGLTLSASCDGRRRFSSRKTHKSLPFSFYAKSLFQVFIMLITLRVHDAWFIATWIEQDLLFSDFPSAFIYIFCCLASFSVALSSPQKDSRILMWLTKQLTGRDGAVYWAGLGCSSKPRTAGLMGLSGRGSGSSSMALLSHCRFCGYLHMISVYPELP</sequence>
<keyword evidence="1" id="KW-0472">Membrane</keyword>
<dbReference type="AlphaFoldDB" id="A0ABD1HKC3"/>
<protein>
    <submittedName>
        <fullName evidence="2">Uncharacterized protein</fullName>
    </submittedName>
</protein>
<comment type="caution">
    <text evidence="2">The sequence shown here is derived from an EMBL/GenBank/DDBJ whole genome shotgun (WGS) entry which is preliminary data.</text>
</comment>
<feature type="transmembrane region" description="Helical" evidence="1">
    <location>
        <begin position="95"/>
        <end position="114"/>
    </location>
</feature>
<evidence type="ECO:0000313" key="2">
    <source>
        <dbReference type="EMBL" id="KAL1556757.1"/>
    </source>
</evidence>
<accession>A0ABD1HKC3</accession>
<reference evidence="2 3" key="1">
    <citation type="submission" date="2024-06" db="EMBL/GenBank/DDBJ databases">
        <title>A chromosome level genome sequence of Diviner's sage (Salvia divinorum).</title>
        <authorList>
            <person name="Ford S.A."/>
            <person name="Ro D.-K."/>
            <person name="Ness R.W."/>
            <person name="Phillips M.A."/>
        </authorList>
    </citation>
    <scope>NUCLEOTIDE SEQUENCE [LARGE SCALE GENOMIC DNA]</scope>
    <source>
        <strain evidence="2">SAF-2024a</strain>
        <tissue evidence="2">Leaf</tissue>
    </source>
</reference>
<evidence type="ECO:0000313" key="3">
    <source>
        <dbReference type="Proteomes" id="UP001567538"/>
    </source>
</evidence>
<evidence type="ECO:0000256" key="1">
    <source>
        <dbReference type="SAM" id="Phobius"/>
    </source>
</evidence>
<organism evidence="2 3">
    <name type="scientific">Salvia divinorum</name>
    <name type="common">Maria pastora</name>
    <name type="synonym">Diviner's sage</name>
    <dbReference type="NCBI Taxonomy" id="28513"/>
    <lineage>
        <taxon>Eukaryota</taxon>
        <taxon>Viridiplantae</taxon>
        <taxon>Streptophyta</taxon>
        <taxon>Embryophyta</taxon>
        <taxon>Tracheophyta</taxon>
        <taxon>Spermatophyta</taxon>
        <taxon>Magnoliopsida</taxon>
        <taxon>eudicotyledons</taxon>
        <taxon>Gunneridae</taxon>
        <taxon>Pentapetalae</taxon>
        <taxon>asterids</taxon>
        <taxon>lamiids</taxon>
        <taxon>Lamiales</taxon>
        <taxon>Lamiaceae</taxon>
        <taxon>Nepetoideae</taxon>
        <taxon>Mentheae</taxon>
        <taxon>Salviinae</taxon>
        <taxon>Salvia</taxon>
        <taxon>Salvia subgen. Calosphace</taxon>
    </lineage>
</organism>
<keyword evidence="1" id="KW-1133">Transmembrane helix</keyword>
<dbReference type="Proteomes" id="UP001567538">
    <property type="component" value="Unassembled WGS sequence"/>
</dbReference>
<keyword evidence="3" id="KW-1185">Reference proteome</keyword>